<accession>A0A9P0LXG6</accession>
<evidence type="ECO:0000313" key="2">
    <source>
        <dbReference type="Proteomes" id="UP001152888"/>
    </source>
</evidence>
<sequence>MKGTLLVNF</sequence>
<reference evidence="1" key="1">
    <citation type="submission" date="2022-03" db="EMBL/GenBank/DDBJ databases">
        <authorList>
            <person name="Sayadi A."/>
        </authorList>
    </citation>
    <scope>NUCLEOTIDE SEQUENCE</scope>
</reference>
<dbReference type="Proteomes" id="UP001152888">
    <property type="component" value="Unassembled WGS sequence"/>
</dbReference>
<protein>
    <submittedName>
        <fullName evidence="1">Uncharacterized protein</fullName>
    </submittedName>
</protein>
<gene>
    <name evidence="1" type="ORF">ACAOBT_LOCUS26182</name>
</gene>
<keyword evidence="2" id="KW-1185">Reference proteome</keyword>
<name>A0A9P0LXG6_ACAOB</name>
<evidence type="ECO:0000313" key="1">
    <source>
        <dbReference type="EMBL" id="CAH2001411.1"/>
    </source>
</evidence>
<organism evidence="1 2">
    <name type="scientific">Acanthoscelides obtectus</name>
    <name type="common">Bean weevil</name>
    <name type="synonym">Bruchus obtectus</name>
    <dbReference type="NCBI Taxonomy" id="200917"/>
    <lineage>
        <taxon>Eukaryota</taxon>
        <taxon>Metazoa</taxon>
        <taxon>Ecdysozoa</taxon>
        <taxon>Arthropoda</taxon>
        <taxon>Hexapoda</taxon>
        <taxon>Insecta</taxon>
        <taxon>Pterygota</taxon>
        <taxon>Neoptera</taxon>
        <taxon>Endopterygota</taxon>
        <taxon>Coleoptera</taxon>
        <taxon>Polyphaga</taxon>
        <taxon>Cucujiformia</taxon>
        <taxon>Chrysomeloidea</taxon>
        <taxon>Chrysomelidae</taxon>
        <taxon>Bruchinae</taxon>
        <taxon>Bruchini</taxon>
        <taxon>Acanthoscelides</taxon>
    </lineage>
</organism>
<comment type="caution">
    <text evidence="1">The sequence shown here is derived from an EMBL/GenBank/DDBJ whole genome shotgun (WGS) entry which is preliminary data.</text>
</comment>
<dbReference type="EMBL" id="CAKOFQ010007448">
    <property type="protein sequence ID" value="CAH2001411.1"/>
    <property type="molecule type" value="Genomic_DNA"/>
</dbReference>
<proteinExistence type="predicted"/>